<proteinExistence type="predicted"/>
<evidence type="ECO:0008006" key="3">
    <source>
        <dbReference type="Google" id="ProtNLM"/>
    </source>
</evidence>
<organism evidence="2">
    <name type="scientific">Streptomyces sp. R35</name>
    <dbReference type="NCBI Taxonomy" id="3238630"/>
    <lineage>
        <taxon>Bacteria</taxon>
        <taxon>Bacillati</taxon>
        <taxon>Actinomycetota</taxon>
        <taxon>Actinomycetes</taxon>
        <taxon>Kitasatosporales</taxon>
        <taxon>Streptomycetaceae</taxon>
        <taxon>Streptomyces</taxon>
    </lineage>
</organism>
<feature type="region of interest" description="Disordered" evidence="1">
    <location>
        <begin position="1"/>
        <end position="43"/>
    </location>
</feature>
<evidence type="ECO:0000256" key="1">
    <source>
        <dbReference type="SAM" id="MobiDB-lite"/>
    </source>
</evidence>
<accession>A0AB39S7X5</accession>
<evidence type="ECO:0000313" key="2">
    <source>
        <dbReference type="EMBL" id="XDQ63707.1"/>
    </source>
</evidence>
<dbReference type="RefSeq" id="WP_369260482.1">
    <property type="nucleotide sequence ID" value="NZ_CP163440.1"/>
</dbReference>
<dbReference type="EMBL" id="CP163440">
    <property type="protein sequence ID" value="XDQ63707.1"/>
    <property type="molecule type" value="Genomic_DNA"/>
</dbReference>
<feature type="region of interest" description="Disordered" evidence="1">
    <location>
        <begin position="86"/>
        <end position="105"/>
    </location>
</feature>
<gene>
    <name evidence="2" type="ORF">AB5J50_24340</name>
</gene>
<dbReference type="AlphaFoldDB" id="A0AB39S7X5"/>
<protein>
    <recommendedName>
        <fullName evidence="3">Glycoside hydrolase family 3 C-terminal domain-containing protein</fullName>
    </recommendedName>
</protein>
<name>A0AB39S7X5_9ACTN</name>
<reference evidence="2" key="1">
    <citation type="submission" date="2024-07" db="EMBL/GenBank/DDBJ databases">
        <authorList>
            <person name="Yu S.T."/>
        </authorList>
    </citation>
    <scope>NUCLEOTIDE SEQUENCE</scope>
    <source>
        <strain evidence="2">R35</strain>
    </source>
</reference>
<sequence length="143" mass="14848">MGRASAPVPPAPGRTPRLSGSRTWASGVGRPRQSRPHLPALRAEQPRPLIGLYGRFGDGGVAADSVFGRIGGPALHEEAHALAPVGDEAPDGFEDGCHLQSEPPARGDDLAGREFVQAQTQAEQIGHQLPLLLVVCGGPILSS</sequence>